<dbReference type="Proteomes" id="UP000321857">
    <property type="component" value="Chromosome"/>
</dbReference>
<dbReference type="InterPro" id="IPR011765">
    <property type="entry name" value="Pept_M16_N"/>
</dbReference>
<keyword evidence="2" id="KW-0645">Protease</keyword>
<keyword evidence="2" id="KW-0482">Metalloprotease</keyword>
<name>A0A516IS20_9SPHN</name>
<dbReference type="PANTHER" id="PTHR11851:SF49">
    <property type="entry name" value="MITOCHONDRIAL-PROCESSING PEPTIDASE SUBUNIT ALPHA"/>
    <property type="match status" value="1"/>
</dbReference>
<dbReference type="InterPro" id="IPR007863">
    <property type="entry name" value="Peptidase_M16_C"/>
</dbReference>
<dbReference type="InterPro" id="IPR011249">
    <property type="entry name" value="Metalloenz_LuxS/M16"/>
</dbReference>
<dbReference type="InterPro" id="IPR050361">
    <property type="entry name" value="MPP/UQCRC_Complex"/>
</dbReference>
<protein>
    <submittedName>
        <fullName evidence="6">Insulinase family protein</fullName>
    </submittedName>
</protein>
<dbReference type="Pfam" id="PF00675">
    <property type="entry name" value="Peptidase_M16"/>
    <property type="match status" value="1"/>
</dbReference>
<dbReference type="EMBL" id="CP041659">
    <property type="protein sequence ID" value="QDP19702.1"/>
    <property type="molecule type" value="Genomic_DNA"/>
</dbReference>
<evidence type="ECO:0000259" key="5">
    <source>
        <dbReference type="Pfam" id="PF05193"/>
    </source>
</evidence>
<dbReference type="SUPFAM" id="SSF63411">
    <property type="entry name" value="LuxS/MPP-like metallohydrolase"/>
    <property type="match status" value="2"/>
</dbReference>
<feature type="coiled-coil region" evidence="3">
    <location>
        <begin position="308"/>
        <end position="338"/>
    </location>
</feature>
<proteinExistence type="inferred from homology"/>
<reference evidence="6 7" key="1">
    <citation type="submission" date="2019-07" db="EMBL/GenBank/DDBJ databases">
        <title>Sphingomonas AE3 Genome sequencing and assembly.</title>
        <authorList>
            <person name="Kim H."/>
        </authorList>
    </citation>
    <scope>NUCLEOTIDE SEQUENCE [LARGE SCALE GENOMIC DNA]</scope>
    <source>
        <strain evidence="6 7">AE3</strain>
    </source>
</reference>
<keyword evidence="3" id="KW-0175">Coiled coil</keyword>
<accession>A0A516IS20</accession>
<evidence type="ECO:0000256" key="1">
    <source>
        <dbReference type="ARBA" id="ARBA00007261"/>
    </source>
</evidence>
<dbReference type="Pfam" id="PF05193">
    <property type="entry name" value="Peptidase_M16_C"/>
    <property type="match status" value="1"/>
</dbReference>
<feature type="domain" description="Peptidase M16 N-terminal" evidence="4">
    <location>
        <begin position="16"/>
        <end position="159"/>
    </location>
</feature>
<dbReference type="KEGG" id="sxa:FMM02_06860"/>
<dbReference type="PANTHER" id="PTHR11851">
    <property type="entry name" value="METALLOPROTEASE"/>
    <property type="match status" value="1"/>
</dbReference>
<dbReference type="AlphaFoldDB" id="A0A516IS20"/>
<dbReference type="GO" id="GO:0008237">
    <property type="term" value="F:metallopeptidase activity"/>
    <property type="evidence" value="ECO:0007669"/>
    <property type="project" value="UniProtKB-KW"/>
</dbReference>
<dbReference type="OrthoDB" id="9811314at2"/>
<dbReference type="RefSeq" id="WP_147494151.1">
    <property type="nucleotide sequence ID" value="NZ_CP041659.1"/>
</dbReference>
<evidence type="ECO:0000256" key="3">
    <source>
        <dbReference type="SAM" id="Coils"/>
    </source>
</evidence>
<gene>
    <name evidence="6" type="ORF">FMM02_06860</name>
</gene>
<keyword evidence="2" id="KW-0378">Hydrolase</keyword>
<organism evidence="6 7">
    <name type="scientific">Sphingomonas xanthus</name>
    <dbReference type="NCBI Taxonomy" id="2594473"/>
    <lineage>
        <taxon>Bacteria</taxon>
        <taxon>Pseudomonadati</taxon>
        <taxon>Pseudomonadota</taxon>
        <taxon>Alphaproteobacteria</taxon>
        <taxon>Sphingomonadales</taxon>
        <taxon>Sphingomonadaceae</taxon>
        <taxon>Sphingomonas</taxon>
    </lineage>
</organism>
<evidence type="ECO:0000313" key="7">
    <source>
        <dbReference type="Proteomes" id="UP000321857"/>
    </source>
</evidence>
<comment type="similarity">
    <text evidence="1">Belongs to the peptidase M16 family.</text>
</comment>
<evidence type="ECO:0000256" key="2">
    <source>
        <dbReference type="ARBA" id="ARBA00023049"/>
    </source>
</evidence>
<evidence type="ECO:0000259" key="4">
    <source>
        <dbReference type="Pfam" id="PF00675"/>
    </source>
</evidence>
<dbReference type="GO" id="GO:0046872">
    <property type="term" value="F:metal ion binding"/>
    <property type="evidence" value="ECO:0007669"/>
    <property type="project" value="InterPro"/>
</dbReference>
<dbReference type="Gene3D" id="3.30.830.10">
    <property type="entry name" value="Metalloenzyme, LuxS/M16 peptidase-like"/>
    <property type="match status" value="2"/>
</dbReference>
<keyword evidence="7" id="KW-1185">Reference proteome</keyword>
<evidence type="ECO:0000313" key="6">
    <source>
        <dbReference type="EMBL" id="QDP19702.1"/>
    </source>
</evidence>
<sequence length="408" mass="42966">MVELTRLANGVTVAIDPMAGAQSAAIGLYAAVGSRSEADGKGGLAHLVEHMVFKGARGRDARAIAEAIEDVGGSLNAWTARDQTVFHARTLAPDVGLALELIADLVRAPRLDENELEREKLVILSELGECLDAPDDVIHDRLFEAAFGDQPLARPILGTEASIRALSRSDCTGWLDQQYRPERLVISAAGKVNPSHILLLAEALFGDLEAMAPPEIAPALFSGGIRADRRPSEQTHVGLAFPGVAASHPDAPALALFAQAVGGGMSSRLFQELREDRGLAYSIYSWTQGFAETGVFAINLSADKARALEALNLARDTVERAAADLTDAELARARAQVEAGILMALETPQGRADAMARSLEIFGRVMTIEEMLVEVRAVDAAAARAAGVAMLSGPRAIASVGGKLALAA</sequence>
<feature type="domain" description="Peptidase M16 C-terminal" evidence="5">
    <location>
        <begin position="166"/>
        <end position="336"/>
    </location>
</feature>